<name>A0A3P6U507_ONCOC</name>
<evidence type="ECO:0000256" key="2">
    <source>
        <dbReference type="ARBA" id="ARBA00006224"/>
    </source>
</evidence>
<feature type="compositionally biased region" description="Basic and acidic residues" evidence="3">
    <location>
        <begin position="170"/>
        <end position="181"/>
    </location>
</feature>
<dbReference type="GO" id="GO:0071203">
    <property type="term" value="C:WASH complex"/>
    <property type="evidence" value="ECO:0007669"/>
    <property type="project" value="InterPro"/>
</dbReference>
<dbReference type="Proteomes" id="UP000271087">
    <property type="component" value="Unassembled WGS sequence"/>
</dbReference>
<organism evidence="5 6">
    <name type="scientific">Onchocerca ochengi</name>
    <name type="common">Filarial nematode worm</name>
    <dbReference type="NCBI Taxonomy" id="42157"/>
    <lineage>
        <taxon>Eukaryota</taxon>
        <taxon>Metazoa</taxon>
        <taxon>Ecdysozoa</taxon>
        <taxon>Nematoda</taxon>
        <taxon>Chromadorea</taxon>
        <taxon>Rhabditida</taxon>
        <taxon>Spirurina</taxon>
        <taxon>Spiruromorpha</taxon>
        <taxon>Filarioidea</taxon>
        <taxon>Onchocercidae</taxon>
        <taxon>Onchocerca</taxon>
    </lineage>
</organism>
<dbReference type="Pfam" id="PF07896">
    <property type="entry name" value="DUF1674"/>
    <property type="match status" value="1"/>
</dbReference>
<dbReference type="OrthoDB" id="565118at2759"/>
<dbReference type="InterPro" id="IPR012875">
    <property type="entry name" value="SDHF4"/>
</dbReference>
<keyword evidence="4" id="KW-0472">Membrane</keyword>
<dbReference type="GO" id="GO:0005768">
    <property type="term" value="C:endosome"/>
    <property type="evidence" value="ECO:0007669"/>
    <property type="project" value="TreeGrafter"/>
</dbReference>
<keyword evidence="6" id="KW-1185">Reference proteome</keyword>
<dbReference type="InterPro" id="IPR019393">
    <property type="entry name" value="WASH_strumpellin"/>
</dbReference>
<feature type="non-terminal residue" evidence="5">
    <location>
        <position position="1"/>
    </location>
</feature>
<dbReference type="GO" id="GO:0007032">
    <property type="term" value="P:endosome organization"/>
    <property type="evidence" value="ECO:0007669"/>
    <property type="project" value="TreeGrafter"/>
</dbReference>
<sequence length="1312" mass="149555">SFNMCSHQAEFVVAKHVVGFMSIVMDGCIFIWIGRRNRLDTLCFAQHFREMNLIESPNSNHLIDNFTIKLNKLFPDRQVFFSSDLCIEDMSFWNELLQAVKNYVSKNEEIFGDHRIENASVWDKLLEAVRNDMLRVFRGRGIIQLFCSQQRFCRTRKGVVSEKEIDSEIQKKTPRGKLDHELEMEEEEKPYEDPNLPKHPGGVNPITGEIGGPAGLEPTRFGDWERKGRCMSNVGNVFGINFLKELIETGHAILAEIFRLADCVPDDFRNPARSRFKPFIVDFSYFDNLSIIDHYIDSHEETFQQGAQLEDEYLFTFERQIKRFGALFDAIAHFFADLIEYSENNRPSDIVFSVRRTTTFLILCQHEAEAMYIAGVILLALDEKFENAVRQRLFVAHYRSNPSSSERFDLLVDILKVASSREELFGRLPLNKAFVSNMLLVLHTDVLFPDENELVPHELSRRGIRASRYQRAFLSVCLFFLPKLLHSDHVVMRHIVDTFFTEEWVVHLHMGIVMNMLDAWDNYKAASNALLHSLNAQIIKQLAANHISALKTASFSHTAKFSIADVILFADLIAVSNKHLEWLMLHAYKPEKCCKRAGQFYEIVNNQITSSSLDLFSKLLEISIFEYHYKKVAQLLLDNKERNVQKLKEEICDHVMQVAELFASELPLQRIKKNEKLRSWLLLLKKTIEELDIFNADASSLISELKNRLDQVNDMHNLCEIVAVSQYLQNSQALLTTLSHYCVLDKTFLKKIESATNFSYGWTITNQWTENMKSLVKIDPLPVRSLFVKIASSIKLTLERLDTPERISSISMCYSRLIETRLREILQAVPSSLFALLDKVAGLLNPPQGRSINKADVRHFADAKRRLQLAAITHAISTLSSGISTMQLTSLGSLRVDPSNLLVDGIRKELVSQICTTLCSQLTSDLLLGGFLAKLKDQFAHLRGAFVYMCEHIAINGAVIWHNELARVIGYMTEKECNVFLQHPITEEESLYQSKSAPIPNIPVFEGSLTPLHRLFIRILNASDPKSSYFVNSMRIWCSLRSKKTVLSNEFLNAIQEALSPMALYALDRIASFHIVKYLYTFCDQLSEILCPVMISLLNDVASVKDVMVVGSLKIFDSALLKFVPNSSRFISTISKIGQLQLLRQQILAVNQSALRQHSSNIFNAVATLNEFCSLQGVVSDIHRHHGNCDATFLGELSTLLEHCAITDPFMKIYIRRETPQLLIPAMLLVLLTAISKFNVLKKADSTDISAFCAGFACILLQFNVSQEFFALCNIYISAILLTTRGSMKQSTFMHSLQFIAHYSSTPSNVRR</sequence>
<evidence type="ECO:0000313" key="5">
    <source>
        <dbReference type="EMBL" id="VDK73768.1"/>
    </source>
</evidence>
<dbReference type="GO" id="GO:0051125">
    <property type="term" value="P:regulation of actin nucleation"/>
    <property type="evidence" value="ECO:0007669"/>
    <property type="project" value="TreeGrafter"/>
</dbReference>
<feature type="region of interest" description="Disordered" evidence="3">
    <location>
        <begin position="170"/>
        <end position="213"/>
    </location>
</feature>
<comment type="similarity">
    <text evidence="2">Belongs to the strumpellin family.</text>
</comment>
<evidence type="ECO:0000256" key="1">
    <source>
        <dbReference type="ARBA" id="ARBA00005701"/>
    </source>
</evidence>
<dbReference type="GO" id="GO:0030041">
    <property type="term" value="P:actin filament polymerization"/>
    <property type="evidence" value="ECO:0007669"/>
    <property type="project" value="TreeGrafter"/>
</dbReference>
<dbReference type="PANTHER" id="PTHR15691:SF6">
    <property type="entry name" value="WASH COMPLEX SUBUNIT 5"/>
    <property type="match status" value="1"/>
</dbReference>
<dbReference type="Pfam" id="PF10266">
    <property type="entry name" value="Strumpellin"/>
    <property type="match status" value="1"/>
</dbReference>
<gene>
    <name evidence="5" type="ORF">NOO_LOCUS4610</name>
</gene>
<proteinExistence type="inferred from homology"/>
<dbReference type="GO" id="GO:0140285">
    <property type="term" value="P:endosome fission"/>
    <property type="evidence" value="ECO:0007669"/>
    <property type="project" value="TreeGrafter"/>
</dbReference>
<comment type="similarity">
    <text evidence="1">Belongs to the SDHAF4 family.</text>
</comment>
<dbReference type="PANTHER" id="PTHR15691">
    <property type="entry name" value="WASH COMPLEX SUBUNIT 5"/>
    <property type="match status" value="1"/>
</dbReference>
<keyword evidence="4" id="KW-1133">Transmembrane helix</keyword>
<accession>A0A3P6U507</accession>
<evidence type="ECO:0000256" key="3">
    <source>
        <dbReference type="SAM" id="MobiDB-lite"/>
    </source>
</evidence>
<feature type="transmembrane region" description="Helical" evidence="4">
    <location>
        <begin position="12"/>
        <end position="33"/>
    </location>
</feature>
<keyword evidence="4" id="KW-0812">Transmembrane</keyword>
<protein>
    <submittedName>
        <fullName evidence="5">Uncharacterized protein</fullName>
    </submittedName>
</protein>
<reference evidence="5 6" key="1">
    <citation type="submission" date="2018-08" db="EMBL/GenBank/DDBJ databases">
        <authorList>
            <person name="Laetsch R D."/>
            <person name="Stevens L."/>
            <person name="Kumar S."/>
            <person name="Blaxter L. M."/>
        </authorList>
    </citation>
    <scope>NUCLEOTIDE SEQUENCE [LARGE SCALE GENOMIC DNA]</scope>
</reference>
<evidence type="ECO:0000256" key="4">
    <source>
        <dbReference type="SAM" id="Phobius"/>
    </source>
</evidence>
<dbReference type="EMBL" id="UYRW01001073">
    <property type="protein sequence ID" value="VDK73768.1"/>
    <property type="molecule type" value="Genomic_DNA"/>
</dbReference>
<evidence type="ECO:0000313" key="6">
    <source>
        <dbReference type="Proteomes" id="UP000271087"/>
    </source>
</evidence>